<feature type="region of interest" description="Disordered" evidence="1">
    <location>
        <begin position="1"/>
        <end position="48"/>
    </location>
</feature>
<evidence type="ECO:0000256" key="1">
    <source>
        <dbReference type="SAM" id="MobiDB-lite"/>
    </source>
</evidence>
<evidence type="ECO:0000313" key="3">
    <source>
        <dbReference type="Proteomes" id="UP000271974"/>
    </source>
</evidence>
<dbReference type="AlphaFoldDB" id="A0A433TQ13"/>
<dbReference type="EMBL" id="RQTK01000236">
    <property type="protein sequence ID" value="RUS83647.1"/>
    <property type="molecule type" value="Genomic_DNA"/>
</dbReference>
<name>A0A433TQ13_ELYCH</name>
<proteinExistence type="predicted"/>
<feature type="compositionally biased region" description="Acidic residues" evidence="1">
    <location>
        <begin position="101"/>
        <end position="111"/>
    </location>
</feature>
<keyword evidence="3" id="KW-1185">Reference proteome</keyword>
<feature type="compositionally biased region" description="Acidic residues" evidence="1">
    <location>
        <begin position="37"/>
        <end position="47"/>
    </location>
</feature>
<feature type="region of interest" description="Disordered" evidence="1">
    <location>
        <begin position="80"/>
        <end position="162"/>
    </location>
</feature>
<feature type="non-terminal residue" evidence="2">
    <location>
        <position position="1"/>
    </location>
</feature>
<dbReference type="Proteomes" id="UP000271974">
    <property type="component" value="Unassembled WGS sequence"/>
</dbReference>
<sequence length="162" mass="17812">EKVRPQTAKSVEPVGALRTRPRSAYSAIRSTSRHDSEDSDSSDDDDTVWAIRNPMDITAAAEERAAPDLPFDLTEDKVLDQQSANRSSHADLGFLLRGDQESEAADSDDGDNAYIGSGGRRSYCLEEFDVEDYDDDDDEDDGDEDDEDDDDKGDADGCEHCP</sequence>
<comment type="caution">
    <text evidence="2">The sequence shown here is derived from an EMBL/GenBank/DDBJ whole genome shotgun (WGS) entry which is preliminary data.</text>
</comment>
<protein>
    <submittedName>
        <fullName evidence="2">Uncharacterized protein</fullName>
    </submittedName>
</protein>
<accession>A0A433TQ13</accession>
<feature type="compositionally biased region" description="Acidic residues" evidence="1">
    <location>
        <begin position="126"/>
        <end position="153"/>
    </location>
</feature>
<organism evidence="2 3">
    <name type="scientific">Elysia chlorotica</name>
    <name type="common">Eastern emerald elysia</name>
    <name type="synonym">Sea slug</name>
    <dbReference type="NCBI Taxonomy" id="188477"/>
    <lineage>
        <taxon>Eukaryota</taxon>
        <taxon>Metazoa</taxon>
        <taxon>Spiralia</taxon>
        <taxon>Lophotrochozoa</taxon>
        <taxon>Mollusca</taxon>
        <taxon>Gastropoda</taxon>
        <taxon>Heterobranchia</taxon>
        <taxon>Euthyneura</taxon>
        <taxon>Panpulmonata</taxon>
        <taxon>Sacoglossa</taxon>
        <taxon>Placobranchoidea</taxon>
        <taxon>Plakobranchidae</taxon>
        <taxon>Elysia</taxon>
    </lineage>
</organism>
<reference evidence="2 3" key="1">
    <citation type="submission" date="2019-01" db="EMBL/GenBank/DDBJ databases">
        <title>A draft genome assembly of the solar-powered sea slug Elysia chlorotica.</title>
        <authorList>
            <person name="Cai H."/>
            <person name="Li Q."/>
            <person name="Fang X."/>
            <person name="Li J."/>
            <person name="Curtis N.E."/>
            <person name="Altenburger A."/>
            <person name="Shibata T."/>
            <person name="Feng M."/>
            <person name="Maeda T."/>
            <person name="Schwartz J.A."/>
            <person name="Shigenobu S."/>
            <person name="Lundholm N."/>
            <person name="Nishiyama T."/>
            <person name="Yang H."/>
            <person name="Hasebe M."/>
            <person name="Li S."/>
            <person name="Pierce S.K."/>
            <person name="Wang J."/>
        </authorList>
    </citation>
    <scope>NUCLEOTIDE SEQUENCE [LARGE SCALE GENOMIC DNA]</scope>
    <source>
        <strain evidence="2">EC2010</strain>
        <tissue evidence="2">Whole organism of an adult</tissue>
    </source>
</reference>
<gene>
    <name evidence="2" type="ORF">EGW08_008615</name>
</gene>
<evidence type="ECO:0000313" key="2">
    <source>
        <dbReference type="EMBL" id="RUS83647.1"/>
    </source>
</evidence>